<feature type="compositionally biased region" description="Low complexity" evidence="8">
    <location>
        <begin position="8"/>
        <end position="17"/>
    </location>
</feature>
<dbReference type="Pfam" id="PF08602">
    <property type="entry name" value="Mgr1"/>
    <property type="match status" value="3"/>
</dbReference>
<evidence type="ECO:0000256" key="5">
    <source>
        <dbReference type="ARBA" id="ARBA00022989"/>
    </source>
</evidence>
<evidence type="ECO:0008006" key="11">
    <source>
        <dbReference type="Google" id="ProtNLM"/>
    </source>
</evidence>
<feature type="region of interest" description="Disordered" evidence="8">
    <location>
        <begin position="1"/>
        <end position="26"/>
    </location>
</feature>
<evidence type="ECO:0000256" key="6">
    <source>
        <dbReference type="ARBA" id="ARBA00023128"/>
    </source>
</evidence>
<gene>
    <name evidence="9" type="ORF">WICMUC_001647</name>
</gene>
<dbReference type="EMBL" id="JAEUBF010000485">
    <property type="protein sequence ID" value="KAH3678218.1"/>
    <property type="molecule type" value="Genomic_DNA"/>
</dbReference>
<keyword evidence="6" id="KW-0496">Mitochondrion</keyword>
<evidence type="ECO:0000313" key="9">
    <source>
        <dbReference type="EMBL" id="KAH3678218.1"/>
    </source>
</evidence>
<evidence type="ECO:0000256" key="1">
    <source>
        <dbReference type="ARBA" id="ARBA00004448"/>
    </source>
</evidence>
<evidence type="ECO:0000256" key="8">
    <source>
        <dbReference type="SAM" id="MobiDB-lite"/>
    </source>
</evidence>
<evidence type="ECO:0000256" key="2">
    <source>
        <dbReference type="ARBA" id="ARBA00009782"/>
    </source>
</evidence>
<evidence type="ECO:0000256" key="3">
    <source>
        <dbReference type="ARBA" id="ARBA00022692"/>
    </source>
</evidence>
<evidence type="ECO:0000313" key="10">
    <source>
        <dbReference type="Proteomes" id="UP000769528"/>
    </source>
</evidence>
<dbReference type="Proteomes" id="UP000769528">
    <property type="component" value="Unassembled WGS sequence"/>
</dbReference>
<protein>
    <recommendedName>
        <fullName evidence="11">Mitochondrial inner membrane i-AAA protease complex subunit MGR1</fullName>
    </recommendedName>
</protein>
<organism evidence="9 10">
    <name type="scientific">Wickerhamomyces mucosus</name>
    <dbReference type="NCBI Taxonomy" id="1378264"/>
    <lineage>
        <taxon>Eukaryota</taxon>
        <taxon>Fungi</taxon>
        <taxon>Dikarya</taxon>
        <taxon>Ascomycota</taxon>
        <taxon>Saccharomycotina</taxon>
        <taxon>Saccharomycetes</taxon>
        <taxon>Phaffomycetales</taxon>
        <taxon>Wickerhamomycetaceae</taxon>
        <taxon>Wickerhamomyces</taxon>
    </lineage>
</organism>
<reference evidence="9" key="2">
    <citation type="submission" date="2021-01" db="EMBL/GenBank/DDBJ databases">
        <authorList>
            <person name="Schikora-Tamarit M.A."/>
        </authorList>
    </citation>
    <scope>NUCLEOTIDE SEQUENCE</scope>
    <source>
        <strain evidence="9">CBS6341</strain>
    </source>
</reference>
<keyword evidence="3" id="KW-0812">Transmembrane</keyword>
<dbReference type="InterPro" id="IPR013911">
    <property type="entry name" value="i-AAA_Mgr1"/>
</dbReference>
<evidence type="ECO:0000256" key="7">
    <source>
        <dbReference type="ARBA" id="ARBA00023136"/>
    </source>
</evidence>
<proteinExistence type="inferred from homology"/>
<keyword evidence="5" id="KW-1133">Transmembrane helix</keyword>
<name>A0A9P8PTS9_9ASCO</name>
<dbReference type="GO" id="GO:0005743">
    <property type="term" value="C:mitochondrial inner membrane"/>
    <property type="evidence" value="ECO:0007669"/>
    <property type="project" value="UniProtKB-SubCell"/>
</dbReference>
<reference evidence="9" key="1">
    <citation type="journal article" date="2021" name="Open Biol.">
        <title>Shared evolutionary footprints suggest mitochondrial oxidative damage underlies multiple complex I losses in fungi.</title>
        <authorList>
            <person name="Schikora-Tamarit M.A."/>
            <person name="Marcet-Houben M."/>
            <person name="Nosek J."/>
            <person name="Gabaldon T."/>
        </authorList>
    </citation>
    <scope>NUCLEOTIDE SEQUENCE</scope>
    <source>
        <strain evidence="9">CBS6341</strain>
    </source>
</reference>
<evidence type="ECO:0000256" key="4">
    <source>
        <dbReference type="ARBA" id="ARBA00022792"/>
    </source>
</evidence>
<dbReference type="OrthoDB" id="4087899at2759"/>
<comment type="similarity">
    <text evidence="2">Belongs to the MGR1 family.</text>
</comment>
<comment type="caution">
    <text evidence="9">The sequence shown here is derived from an EMBL/GenBank/DDBJ whole genome shotgun (WGS) entry which is preliminary data.</text>
</comment>
<dbReference type="AlphaFoldDB" id="A0A9P8PTS9"/>
<keyword evidence="7" id="KW-0472">Membrane</keyword>
<keyword evidence="4" id="KW-0999">Mitochondrion inner membrane</keyword>
<comment type="subcellular location">
    <subcellularLocation>
        <location evidence="1">Mitochondrion inner membrane</location>
        <topology evidence="1">Multi-pass membrane protein</topology>
    </subcellularLocation>
</comment>
<keyword evidence="10" id="KW-1185">Reference proteome</keyword>
<accession>A0A9P8PTS9</accession>
<sequence>MGLYIPPGSSNGGNSNDSGKKAPIKGDGNEKSFTFYTRPSIGLKIWGPLVPAADNLPAIGILLGIQTVMGSMMIRNLRKQWRTSSIFSKVVNAGAGTYLLYKAGLEIPRFILPYDPWYDEAKSARDKAIRNNESVNWWFGPWDFKPMTLQEWNAKLDNWIEEESESDEEFSQVNHEFKKVYLKLKQINRAKNSKILDELRQTSRDFKYILPNYQNFINAQLERPNLYIPEDLEPFITSDESIALDELWDINDPWEALGKDVDYIVRIIPKFRWPDDRLKLEQAKLVDLKSNDSGKSSDKLNLSNSFDGVILVQKISKPKAQTIELDSILVGTDIISSIPNSSLSCEMTCSESSIVMIGSYGNSIGSDFSMASRSRPSTLLEFKINFGITAS</sequence>